<proteinExistence type="predicted"/>
<accession>A0ACC0WSD2</accession>
<dbReference type="Proteomes" id="UP001163321">
    <property type="component" value="Chromosome 1"/>
</dbReference>
<gene>
    <name evidence="1" type="ORF">PsorP6_002721</name>
</gene>
<evidence type="ECO:0000313" key="2">
    <source>
        <dbReference type="Proteomes" id="UP001163321"/>
    </source>
</evidence>
<sequence>MLGCTVGKSKQRIRLPELGTNQSHSLSVSYMSLRLLRMCLQYIQGRRCTFHSQCRKYYRSGMQDRSYSEYSVGWASLSCRQLLSHQILSCTHTPHLHNHHQRHNQHRRHWKPLSRTCHPQNQHSTCMCVCRFYFCSCTYTCRASAPSPAVVAAESLLPSSAVADGAAEVAEDFAEVDEELEATEAEEEALVAAMIRRRLSSPELLEDNDKFSSDTNTQCALR</sequence>
<dbReference type="EMBL" id="CM047580">
    <property type="protein sequence ID" value="KAI9921820.1"/>
    <property type="molecule type" value="Genomic_DNA"/>
</dbReference>
<reference evidence="1 2" key="1">
    <citation type="journal article" date="2022" name="bioRxiv">
        <title>The genome of the oomycete Peronosclerospora sorghi, a cosmopolitan pathogen of maize and sorghum, is inflated with dispersed pseudogenes.</title>
        <authorList>
            <person name="Fletcher K."/>
            <person name="Martin F."/>
            <person name="Isakeit T."/>
            <person name="Cavanaugh K."/>
            <person name="Magill C."/>
            <person name="Michelmore R."/>
        </authorList>
    </citation>
    <scope>NUCLEOTIDE SEQUENCE [LARGE SCALE GENOMIC DNA]</scope>
    <source>
        <strain evidence="1">P6</strain>
    </source>
</reference>
<organism evidence="1 2">
    <name type="scientific">Peronosclerospora sorghi</name>
    <dbReference type="NCBI Taxonomy" id="230839"/>
    <lineage>
        <taxon>Eukaryota</taxon>
        <taxon>Sar</taxon>
        <taxon>Stramenopiles</taxon>
        <taxon>Oomycota</taxon>
        <taxon>Peronosporomycetes</taxon>
        <taxon>Peronosporales</taxon>
        <taxon>Peronosporaceae</taxon>
        <taxon>Peronosclerospora</taxon>
    </lineage>
</organism>
<keyword evidence="2" id="KW-1185">Reference proteome</keyword>
<name>A0ACC0WSD2_9STRA</name>
<comment type="caution">
    <text evidence="1">The sequence shown here is derived from an EMBL/GenBank/DDBJ whole genome shotgun (WGS) entry which is preliminary data.</text>
</comment>
<protein>
    <submittedName>
        <fullName evidence="1">Uncharacterized protein</fullName>
    </submittedName>
</protein>
<evidence type="ECO:0000313" key="1">
    <source>
        <dbReference type="EMBL" id="KAI9921820.1"/>
    </source>
</evidence>